<comment type="caution">
    <text evidence="1">The sequence shown here is derived from an EMBL/GenBank/DDBJ whole genome shotgun (WGS) entry which is preliminary data.</text>
</comment>
<evidence type="ECO:0000313" key="1">
    <source>
        <dbReference type="EMBL" id="PRP85269.1"/>
    </source>
</evidence>
<sequence length="153" mass="17206">MSSKKTTAVRFELTIPRESDFKSDALTTRPCCPDVCLSSILIKIMDTHPSVFSQPSVVSAHISEHLCNLSIICAIAFNDLQRWSQRGHVNLNVRDGLAQAMYNTHNQVVTTLGLSLQVLGMWVKKKPQEITQNQLHGLMKSLSFQAVQIKQWE</sequence>
<proteinExistence type="predicted"/>
<dbReference type="InParanoid" id="A0A2P6NMV9"/>
<organism evidence="1 2">
    <name type="scientific">Planoprotostelium fungivorum</name>
    <dbReference type="NCBI Taxonomy" id="1890364"/>
    <lineage>
        <taxon>Eukaryota</taxon>
        <taxon>Amoebozoa</taxon>
        <taxon>Evosea</taxon>
        <taxon>Variosea</taxon>
        <taxon>Cavosteliida</taxon>
        <taxon>Cavosteliaceae</taxon>
        <taxon>Planoprotostelium</taxon>
    </lineage>
</organism>
<dbReference type="EMBL" id="MDYQ01000048">
    <property type="protein sequence ID" value="PRP85269.1"/>
    <property type="molecule type" value="Genomic_DNA"/>
</dbReference>
<keyword evidence="2" id="KW-1185">Reference proteome</keyword>
<gene>
    <name evidence="1" type="ORF">PROFUN_07039</name>
</gene>
<reference evidence="1 2" key="1">
    <citation type="journal article" date="2018" name="Genome Biol. Evol.">
        <title>Multiple Roots of Fruiting Body Formation in Amoebozoa.</title>
        <authorList>
            <person name="Hillmann F."/>
            <person name="Forbes G."/>
            <person name="Novohradska S."/>
            <person name="Ferling I."/>
            <person name="Riege K."/>
            <person name="Groth M."/>
            <person name="Westermann M."/>
            <person name="Marz M."/>
            <person name="Spaller T."/>
            <person name="Winckler T."/>
            <person name="Schaap P."/>
            <person name="Glockner G."/>
        </authorList>
    </citation>
    <scope>NUCLEOTIDE SEQUENCE [LARGE SCALE GENOMIC DNA]</scope>
    <source>
        <strain evidence="1 2">Jena</strain>
    </source>
</reference>
<accession>A0A2P6NMV9</accession>
<protein>
    <submittedName>
        <fullName evidence="1">Uncharacterized protein</fullName>
    </submittedName>
</protein>
<dbReference type="Proteomes" id="UP000241769">
    <property type="component" value="Unassembled WGS sequence"/>
</dbReference>
<name>A0A2P6NMV9_9EUKA</name>
<dbReference type="AlphaFoldDB" id="A0A2P6NMV9"/>
<evidence type="ECO:0000313" key="2">
    <source>
        <dbReference type="Proteomes" id="UP000241769"/>
    </source>
</evidence>